<comment type="pathway">
    <text evidence="3">Phospholipid metabolism; phosphatidylglycerol biosynthesis; phosphatidylglycerol from CDP-diacylglycerol: step 1/2.</text>
</comment>
<dbReference type="Gene3D" id="1.20.120.1760">
    <property type="match status" value="1"/>
</dbReference>
<dbReference type="AlphaFoldDB" id="A0A7X2NSV8"/>
<dbReference type="EC" id="2.7.8.5" evidence="5 16"/>
<keyword evidence="9 18" id="KW-0812">Transmembrane</keyword>
<dbReference type="InterPro" id="IPR050324">
    <property type="entry name" value="CDP-alcohol_PTase-I"/>
</dbReference>
<keyword evidence="13" id="KW-0594">Phospholipid biosynthesis</keyword>
<evidence type="ECO:0000256" key="7">
    <source>
        <dbReference type="ARBA" id="ARBA00022516"/>
    </source>
</evidence>
<evidence type="ECO:0000256" key="6">
    <source>
        <dbReference type="ARBA" id="ARBA00014944"/>
    </source>
</evidence>
<feature type="transmembrane region" description="Helical" evidence="18">
    <location>
        <begin position="169"/>
        <end position="187"/>
    </location>
</feature>
<evidence type="ECO:0000256" key="13">
    <source>
        <dbReference type="ARBA" id="ARBA00023209"/>
    </source>
</evidence>
<comment type="caution">
    <text evidence="19">The sequence shown here is derived from an EMBL/GenBank/DDBJ whole genome shotgun (WGS) entry which is preliminary data.</text>
</comment>
<evidence type="ECO:0000256" key="15">
    <source>
        <dbReference type="ARBA" id="ARBA00048586"/>
    </source>
</evidence>
<comment type="subcellular location">
    <subcellularLocation>
        <location evidence="2">Membrane</location>
        <topology evidence="2">Multi-pass membrane protein</topology>
    </subcellularLocation>
</comment>
<evidence type="ECO:0000256" key="17">
    <source>
        <dbReference type="RuleBase" id="RU003750"/>
    </source>
</evidence>
<dbReference type="InterPro" id="IPR000462">
    <property type="entry name" value="CDP-OH_P_trans"/>
</dbReference>
<evidence type="ECO:0000256" key="12">
    <source>
        <dbReference type="ARBA" id="ARBA00023136"/>
    </source>
</evidence>
<evidence type="ECO:0000256" key="2">
    <source>
        <dbReference type="ARBA" id="ARBA00004141"/>
    </source>
</evidence>
<evidence type="ECO:0000256" key="14">
    <source>
        <dbReference type="ARBA" id="ARBA00023264"/>
    </source>
</evidence>
<evidence type="ECO:0000256" key="11">
    <source>
        <dbReference type="ARBA" id="ARBA00023098"/>
    </source>
</evidence>
<protein>
    <recommendedName>
        <fullName evidence="6 16">CDP-diacylglycerol--glycerol-3-phosphate 3-phosphatidyltransferase</fullName>
        <ecNumber evidence="5 16">2.7.8.5</ecNumber>
    </recommendedName>
</protein>
<dbReference type="RefSeq" id="WP_105304161.1">
    <property type="nucleotide sequence ID" value="NZ_VUMN01000020.1"/>
</dbReference>
<keyword evidence="10 18" id="KW-1133">Transmembrane helix</keyword>
<evidence type="ECO:0000256" key="9">
    <source>
        <dbReference type="ARBA" id="ARBA00022692"/>
    </source>
</evidence>
<keyword evidence="20" id="KW-1185">Reference proteome</keyword>
<proteinExistence type="inferred from homology"/>
<dbReference type="GO" id="GO:0008444">
    <property type="term" value="F:CDP-diacylglycerol-glycerol-3-phosphate 3-phosphatidyltransferase activity"/>
    <property type="evidence" value="ECO:0007669"/>
    <property type="project" value="UniProtKB-UniRule"/>
</dbReference>
<dbReference type="PANTHER" id="PTHR14269:SF62">
    <property type="entry name" value="CDP-DIACYLGLYCEROL--GLYCEROL-3-PHOSPHATE 3-PHOSPHATIDYLTRANSFERASE 1, CHLOROPLASTIC"/>
    <property type="match status" value="1"/>
</dbReference>
<evidence type="ECO:0000256" key="16">
    <source>
        <dbReference type="NCBIfam" id="TIGR00560"/>
    </source>
</evidence>
<keyword evidence="12 18" id="KW-0472">Membrane</keyword>
<name>A0A7X2NSV8_9FIRM</name>
<dbReference type="Proteomes" id="UP000461880">
    <property type="component" value="Unassembled WGS sequence"/>
</dbReference>
<sequence>MNLPNRLTIFRIILIPIVVLVYLFPYAQFGIEPGVLTIGGVDLSIINLICLIIYLVAAITDYFDGQIARKRNMQTTFGKFADPIADKMLTTTMFLMFSSRGLIPVVPVIIMVCRDIVVDGCRMIAASNGKVVAAQMLGKLKTVLQMVSIALVLLNNLPFEIWGLPVTDIMIWFSAFVSFASGVSYFSQLKGDIMESI</sequence>
<dbReference type="InterPro" id="IPR048254">
    <property type="entry name" value="CDP_ALCOHOL_P_TRANSF_CS"/>
</dbReference>
<evidence type="ECO:0000256" key="3">
    <source>
        <dbReference type="ARBA" id="ARBA00005042"/>
    </source>
</evidence>
<dbReference type="UniPathway" id="UPA00084">
    <property type="reaction ID" value="UER00503"/>
</dbReference>
<dbReference type="PROSITE" id="PS00379">
    <property type="entry name" value="CDP_ALCOHOL_P_TRANSF"/>
    <property type="match status" value="1"/>
</dbReference>
<keyword evidence="7" id="KW-0444">Lipid biosynthesis</keyword>
<dbReference type="PANTHER" id="PTHR14269">
    <property type="entry name" value="CDP-DIACYLGLYCEROL--GLYCEROL-3-PHOSPHATE 3-PHOSPHATIDYLTRANSFERASE-RELATED"/>
    <property type="match status" value="1"/>
</dbReference>
<dbReference type="Pfam" id="PF01066">
    <property type="entry name" value="CDP-OH_P_transf"/>
    <property type="match status" value="1"/>
</dbReference>
<evidence type="ECO:0000256" key="18">
    <source>
        <dbReference type="SAM" id="Phobius"/>
    </source>
</evidence>
<dbReference type="EMBL" id="VUMN01000020">
    <property type="protein sequence ID" value="MSS58976.1"/>
    <property type="molecule type" value="Genomic_DNA"/>
</dbReference>
<keyword evidence="8 17" id="KW-0808">Transferase</keyword>
<evidence type="ECO:0000256" key="1">
    <source>
        <dbReference type="ARBA" id="ARBA00003973"/>
    </source>
</evidence>
<evidence type="ECO:0000256" key="4">
    <source>
        <dbReference type="ARBA" id="ARBA00010441"/>
    </source>
</evidence>
<reference evidence="19 20" key="1">
    <citation type="submission" date="2019-08" db="EMBL/GenBank/DDBJ databases">
        <title>In-depth cultivation of the pig gut microbiome towards novel bacterial diversity and tailored functional studies.</title>
        <authorList>
            <person name="Wylensek D."/>
            <person name="Hitch T.C.A."/>
            <person name="Clavel T."/>
        </authorList>
    </citation>
    <scope>NUCLEOTIDE SEQUENCE [LARGE SCALE GENOMIC DNA]</scope>
    <source>
        <strain evidence="19 20">Oil+RF-744-GAM-WT-6</strain>
    </source>
</reference>
<gene>
    <name evidence="19" type="primary">pgsA</name>
    <name evidence="19" type="ORF">FYJ51_08660</name>
</gene>
<keyword evidence="11" id="KW-0443">Lipid metabolism</keyword>
<accession>A0A7X2NSV8</accession>
<evidence type="ECO:0000313" key="19">
    <source>
        <dbReference type="EMBL" id="MSS58976.1"/>
    </source>
</evidence>
<comment type="catalytic activity">
    <reaction evidence="15">
        <text>a CDP-1,2-diacyl-sn-glycerol + sn-glycerol 3-phosphate = a 1,2-diacyl-sn-glycero-3-phospho-(1'-sn-glycero-3'-phosphate) + CMP + H(+)</text>
        <dbReference type="Rhea" id="RHEA:12593"/>
        <dbReference type="ChEBI" id="CHEBI:15378"/>
        <dbReference type="ChEBI" id="CHEBI:57597"/>
        <dbReference type="ChEBI" id="CHEBI:58332"/>
        <dbReference type="ChEBI" id="CHEBI:60110"/>
        <dbReference type="ChEBI" id="CHEBI:60377"/>
        <dbReference type="EC" id="2.7.8.5"/>
    </reaction>
</comment>
<feature type="transmembrane region" description="Helical" evidence="18">
    <location>
        <begin position="12"/>
        <end position="31"/>
    </location>
</feature>
<dbReference type="InterPro" id="IPR004570">
    <property type="entry name" value="Phosphatidylglycerol_P_synth"/>
</dbReference>
<dbReference type="GO" id="GO:0016020">
    <property type="term" value="C:membrane"/>
    <property type="evidence" value="ECO:0007669"/>
    <property type="project" value="UniProtKB-SubCell"/>
</dbReference>
<evidence type="ECO:0000256" key="8">
    <source>
        <dbReference type="ARBA" id="ARBA00022679"/>
    </source>
</evidence>
<comment type="similarity">
    <text evidence="4 17">Belongs to the CDP-alcohol phosphatidyltransferase class-I family.</text>
</comment>
<evidence type="ECO:0000256" key="10">
    <source>
        <dbReference type="ARBA" id="ARBA00022989"/>
    </source>
</evidence>
<dbReference type="NCBIfam" id="TIGR00560">
    <property type="entry name" value="pgsA"/>
    <property type="match status" value="1"/>
</dbReference>
<evidence type="ECO:0000256" key="5">
    <source>
        <dbReference type="ARBA" id="ARBA00013170"/>
    </source>
</evidence>
<dbReference type="PIRSF" id="PIRSF000847">
    <property type="entry name" value="Phos_ph_gly_syn"/>
    <property type="match status" value="1"/>
</dbReference>
<organism evidence="19 20">
    <name type="scientific">Stecheria intestinalis</name>
    <dbReference type="NCBI Taxonomy" id="2606630"/>
    <lineage>
        <taxon>Bacteria</taxon>
        <taxon>Bacillati</taxon>
        <taxon>Bacillota</taxon>
        <taxon>Erysipelotrichia</taxon>
        <taxon>Erysipelotrichales</taxon>
        <taxon>Erysipelotrichaceae</taxon>
        <taxon>Stecheria</taxon>
    </lineage>
</organism>
<dbReference type="InterPro" id="IPR043130">
    <property type="entry name" value="CDP-OH_PTrfase_TM_dom"/>
</dbReference>
<evidence type="ECO:0000313" key="20">
    <source>
        <dbReference type="Proteomes" id="UP000461880"/>
    </source>
</evidence>
<keyword evidence="14" id="KW-1208">Phospholipid metabolism</keyword>
<comment type="function">
    <text evidence="1">This protein catalyzes the committed step to the synthesis of the acidic phospholipids.</text>
</comment>
<dbReference type="GO" id="GO:0006655">
    <property type="term" value="P:phosphatidylglycerol biosynthetic process"/>
    <property type="evidence" value="ECO:0007669"/>
    <property type="project" value="UniProtKB-UniPathway"/>
</dbReference>
<feature type="transmembrane region" description="Helical" evidence="18">
    <location>
        <begin position="43"/>
        <end position="63"/>
    </location>
</feature>